<comment type="caution">
    <text evidence="3">The sequence shown here is derived from an EMBL/GenBank/DDBJ whole genome shotgun (WGS) entry which is preliminary data.</text>
</comment>
<feature type="region of interest" description="Disordered" evidence="1">
    <location>
        <begin position="52"/>
        <end position="77"/>
    </location>
</feature>
<evidence type="ECO:0000313" key="4">
    <source>
        <dbReference type="Proteomes" id="UP000637774"/>
    </source>
</evidence>
<evidence type="ECO:0000313" key="3">
    <source>
        <dbReference type="EMBL" id="GGH86549.1"/>
    </source>
</evidence>
<evidence type="ECO:0000259" key="2">
    <source>
        <dbReference type="Pfam" id="PF18962"/>
    </source>
</evidence>
<reference evidence="4" key="1">
    <citation type="journal article" date="2019" name="Int. J. Syst. Evol. Microbiol.">
        <title>The Global Catalogue of Microorganisms (GCM) 10K type strain sequencing project: providing services to taxonomists for standard genome sequencing and annotation.</title>
        <authorList>
            <consortium name="The Broad Institute Genomics Platform"/>
            <consortium name="The Broad Institute Genome Sequencing Center for Infectious Disease"/>
            <person name="Wu L."/>
            <person name="Ma J."/>
        </authorList>
    </citation>
    <scope>NUCLEOTIDE SEQUENCE [LARGE SCALE GENOMIC DNA]</scope>
    <source>
        <strain evidence="4">CGMCC 1.14966</strain>
    </source>
</reference>
<proteinExistence type="predicted"/>
<protein>
    <recommendedName>
        <fullName evidence="2">Secretion system C-terminal sorting domain-containing protein</fullName>
    </recommendedName>
</protein>
<sequence>MAAPVKEEAILPSGVVAAPAPVAATAPATAATTLIASAPETPAANPNAIKVRAESNNATGRLTVKTDNPGPTRVELTDVGGRPVLTYTMMNGQTPAVLNVSRLPAGAYIVRCTAYEKTGMRRVMIGQ</sequence>
<dbReference type="NCBIfam" id="TIGR04183">
    <property type="entry name" value="Por_Secre_tail"/>
    <property type="match status" value="1"/>
</dbReference>
<dbReference type="InterPro" id="IPR026444">
    <property type="entry name" value="Secre_tail"/>
</dbReference>
<dbReference type="Pfam" id="PF18962">
    <property type="entry name" value="Por_Secre_tail"/>
    <property type="match status" value="1"/>
</dbReference>
<dbReference type="EMBL" id="BMGY01000020">
    <property type="protein sequence ID" value="GGH86549.1"/>
    <property type="molecule type" value="Genomic_DNA"/>
</dbReference>
<organism evidence="3 4">
    <name type="scientific">Hymenobacter frigidus</name>
    <dbReference type="NCBI Taxonomy" id="1524095"/>
    <lineage>
        <taxon>Bacteria</taxon>
        <taxon>Pseudomonadati</taxon>
        <taxon>Bacteroidota</taxon>
        <taxon>Cytophagia</taxon>
        <taxon>Cytophagales</taxon>
        <taxon>Hymenobacteraceae</taxon>
        <taxon>Hymenobacter</taxon>
    </lineage>
</organism>
<evidence type="ECO:0000256" key="1">
    <source>
        <dbReference type="SAM" id="MobiDB-lite"/>
    </source>
</evidence>
<accession>A0ABQ2A9N7</accession>
<gene>
    <name evidence="3" type="ORF">GCM10011495_23380</name>
</gene>
<keyword evidence="4" id="KW-1185">Reference proteome</keyword>
<dbReference type="Proteomes" id="UP000637774">
    <property type="component" value="Unassembled WGS sequence"/>
</dbReference>
<name>A0ABQ2A9N7_9BACT</name>
<feature type="domain" description="Secretion system C-terminal sorting" evidence="2">
    <location>
        <begin position="58"/>
        <end position="125"/>
    </location>
</feature>